<dbReference type="InterPro" id="IPR051120">
    <property type="entry name" value="ABC_AA/LPS_Transport"/>
</dbReference>
<feature type="transmembrane region" description="Helical" evidence="9">
    <location>
        <begin position="128"/>
        <end position="147"/>
    </location>
</feature>
<accession>A0ABW5FV09</accession>
<feature type="transmembrane region" description="Helical" evidence="9">
    <location>
        <begin position="34"/>
        <end position="53"/>
    </location>
</feature>
<comment type="subcellular location">
    <subcellularLocation>
        <location evidence="1">Cell membrane</location>
        <topology evidence="1">Multi-pass membrane protein</topology>
    </subcellularLocation>
</comment>
<evidence type="ECO:0000256" key="9">
    <source>
        <dbReference type="SAM" id="Phobius"/>
    </source>
</evidence>
<evidence type="ECO:0000256" key="3">
    <source>
        <dbReference type="ARBA" id="ARBA00022475"/>
    </source>
</evidence>
<feature type="domain" description="ABC transporter" evidence="10">
    <location>
        <begin position="357"/>
        <end position="599"/>
    </location>
</feature>
<evidence type="ECO:0000256" key="8">
    <source>
        <dbReference type="ARBA" id="ARBA00023136"/>
    </source>
</evidence>
<dbReference type="EMBL" id="JBHUKR010000006">
    <property type="protein sequence ID" value="MFD2416541.1"/>
    <property type="molecule type" value="Genomic_DNA"/>
</dbReference>
<feature type="transmembrane region" description="Helical" evidence="9">
    <location>
        <begin position="258"/>
        <end position="283"/>
    </location>
</feature>
<proteinExistence type="predicted"/>
<sequence length="601" mass="62801">MNARSRHLVVAVVTLVCVAALGGLPALLNGYTTGLFTTALIYAILAVSLDLVWGLTGVIDLGHTIWFALGCLGVGIATTHVDPVTALVTTVHSELSRYLLGTVGGAVAAAVVAVVIAAWVFSFRNGGSLYVVVVTLAASVVAGIIYLKTGSFTGGDNGLFGFSYTELGPRGGYWLSLAVLLVVVAGALVFARSDYGIAMRAVRDNEGRAGYLGVNAFAVKTIVFVIGAVVAAIAGALYGTVSGVASEPLVQFSFATEVVIWVAVGGRGTIVGPAIGAFGMSLLTSYLNTEYAAQWLLVQGTMFVLVVLFVPRGVLPALAGLSRRLLGRPASGTDIRTLRLASAGARSGGEPAGEVAVDISRLTVSLGGLKILRGVDLTVRRTELLAIIGPNGAGKSTLLSVMADGRARVGGEVTLRIATRLGHRGRPPFRLARAGLTRKFQIPELFDSVTGAETLVLAVHRGRRLSPWRRTKDIGVAPEVMRVLRIAGVADQLNRPVADLPHGLKQGLEIALAIASRPAVLLMDEPTAGLTHDERAAIGEVLKRLALAGTAVVLIEHDLDFVDAIADRVAVLHDGRVVHDGHPRTVRESDAVRTAYIGARE</sequence>
<dbReference type="Proteomes" id="UP001597417">
    <property type="component" value="Unassembled WGS sequence"/>
</dbReference>
<evidence type="ECO:0000256" key="5">
    <source>
        <dbReference type="ARBA" id="ARBA00022741"/>
    </source>
</evidence>
<feature type="transmembrane region" description="Helical" evidence="9">
    <location>
        <begin position="295"/>
        <end position="315"/>
    </location>
</feature>
<keyword evidence="2" id="KW-0813">Transport</keyword>
<evidence type="ECO:0000256" key="7">
    <source>
        <dbReference type="ARBA" id="ARBA00022989"/>
    </source>
</evidence>
<organism evidence="11 12">
    <name type="scientific">Amycolatopsis pigmentata</name>
    <dbReference type="NCBI Taxonomy" id="450801"/>
    <lineage>
        <taxon>Bacteria</taxon>
        <taxon>Bacillati</taxon>
        <taxon>Actinomycetota</taxon>
        <taxon>Actinomycetes</taxon>
        <taxon>Pseudonocardiales</taxon>
        <taxon>Pseudonocardiaceae</taxon>
        <taxon>Amycolatopsis</taxon>
    </lineage>
</organism>
<gene>
    <name evidence="11" type="ORF">ACFSXZ_09365</name>
</gene>
<evidence type="ECO:0000256" key="2">
    <source>
        <dbReference type="ARBA" id="ARBA00022448"/>
    </source>
</evidence>
<feature type="transmembrane region" description="Helical" evidence="9">
    <location>
        <begin position="172"/>
        <end position="191"/>
    </location>
</feature>
<dbReference type="CDD" id="cd06581">
    <property type="entry name" value="TM_PBP1_LivM_like"/>
    <property type="match status" value="1"/>
</dbReference>
<dbReference type="Pfam" id="PF02653">
    <property type="entry name" value="BPD_transp_2"/>
    <property type="match status" value="1"/>
</dbReference>
<comment type="caution">
    <text evidence="11">The sequence shown here is derived from an EMBL/GenBank/DDBJ whole genome shotgun (WGS) entry which is preliminary data.</text>
</comment>
<keyword evidence="5" id="KW-0547">Nucleotide-binding</keyword>
<evidence type="ECO:0000313" key="12">
    <source>
        <dbReference type="Proteomes" id="UP001597417"/>
    </source>
</evidence>
<keyword evidence="12" id="KW-1185">Reference proteome</keyword>
<dbReference type="InterPro" id="IPR001851">
    <property type="entry name" value="ABC_transp_permease"/>
</dbReference>
<feature type="transmembrane region" description="Helical" evidence="9">
    <location>
        <begin position="7"/>
        <end position="28"/>
    </location>
</feature>
<name>A0ABW5FV09_9PSEU</name>
<protein>
    <submittedName>
        <fullName evidence="11">ATP-binding cassette domain-containing protein</fullName>
    </submittedName>
</protein>
<feature type="transmembrane region" description="Helical" evidence="9">
    <location>
        <begin position="212"/>
        <end position="238"/>
    </location>
</feature>
<reference evidence="12" key="1">
    <citation type="journal article" date="2019" name="Int. J. Syst. Evol. Microbiol.">
        <title>The Global Catalogue of Microorganisms (GCM) 10K type strain sequencing project: providing services to taxonomists for standard genome sequencing and annotation.</title>
        <authorList>
            <consortium name="The Broad Institute Genomics Platform"/>
            <consortium name="The Broad Institute Genome Sequencing Center for Infectious Disease"/>
            <person name="Wu L."/>
            <person name="Ma J."/>
        </authorList>
    </citation>
    <scope>NUCLEOTIDE SEQUENCE [LARGE SCALE GENOMIC DNA]</scope>
    <source>
        <strain evidence="12">CGMCC 4.7645</strain>
    </source>
</reference>
<dbReference type="InterPro" id="IPR043428">
    <property type="entry name" value="LivM-like"/>
</dbReference>
<evidence type="ECO:0000313" key="11">
    <source>
        <dbReference type="EMBL" id="MFD2416541.1"/>
    </source>
</evidence>
<evidence type="ECO:0000256" key="6">
    <source>
        <dbReference type="ARBA" id="ARBA00022840"/>
    </source>
</evidence>
<dbReference type="Gene3D" id="3.40.50.300">
    <property type="entry name" value="P-loop containing nucleotide triphosphate hydrolases"/>
    <property type="match status" value="1"/>
</dbReference>
<dbReference type="InterPro" id="IPR003439">
    <property type="entry name" value="ABC_transporter-like_ATP-bd"/>
</dbReference>
<keyword evidence="3" id="KW-1003">Cell membrane</keyword>
<keyword evidence="7 9" id="KW-1133">Transmembrane helix</keyword>
<dbReference type="Pfam" id="PF00005">
    <property type="entry name" value="ABC_tran"/>
    <property type="match status" value="1"/>
</dbReference>
<keyword evidence="6 11" id="KW-0067">ATP-binding</keyword>
<dbReference type="SUPFAM" id="SSF52540">
    <property type="entry name" value="P-loop containing nucleoside triphosphate hydrolases"/>
    <property type="match status" value="1"/>
</dbReference>
<dbReference type="GO" id="GO:0005524">
    <property type="term" value="F:ATP binding"/>
    <property type="evidence" value="ECO:0007669"/>
    <property type="project" value="UniProtKB-KW"/>
</dbReference>
<keyword evidence="8 9" id="KW-0472">Membrane</keyword>
<dbReference type="InterPro" id="IPR003593">
    <property type="entry name" value="AAA+_ATPase"/>
</dbReference>
<keyword evidence="4 9" id="KW-0812">Transmembrane</keyword>
<feature type="transmembrane region" description="Helical" evidence="9">
    <location>
        <begin position="65"/>
        <end position="86"/>
    </location>
</feature>
<evidence type="ECO:0000256" key="1">
    <source>
        <dbReference type="ARBA" id="ARBA00004651"/>
    </source>
</evidence>
<dbReference type="PANTHER" id="PTHR45772">
    <property type="entry name" value="CONSERVED COMPONENT OF ABC TRANSPORTER FOR NATURAL AMINO ACIDS-RELATED"/>
    <property type="match status" value="1"/>
</dbReference>
<evidence type="ECO:0000259" key="10">
    <source>
        <dbReference type="PROSITE" id="PS50893"/>
    </source>
</evidence>
<dbReference type="InterPro" id="IPR027417">
    <property type="entry name" value="P-loop_NTPase"/>
</dbReference>
<dbReference type="RefSeq" id="WP_378263419.1">
    <property type="nucleotide sequence ID" value="NZ_JBHUKR010000006.1"/>
</dbReference>
<dbReference type="SMART" id="SM00382">
    <property type="entry name" value="AAA"/>
    <property type="match status" value="1"/>
</dbReference>
<evidence type="ECO:0000256" key="4">
    <source>
        <dbReference type="ARBA" id="ARBA00022692"/>
    </source>
</evidence>
<feature type="transmembrane region" description="Helical" evidence="9">
    <location>
        <begin position="98"/>
        <end position="121"/>
    </location>
</feature>
<dbReference type="PROSITE" id="PS50893">
    <property type="entry name" value="ABC_TRANSPORTER_2"/>
    <property type="match status" value="1"/>
</dbReference>